<dbReference type="EMBL" id="CP158587">
    <property type="protein sequence ID" value="XCA34030.1"/>
    <property type="molecule type" value="Genomic_DNA"/>
</dbReference>
<dbReference type="SUPFAM" id="SSF56925">
    <property type="entry name" value="OMPA-like"/>
    <property type="match status" value="1"/>
</dbReference>
<dbReference type="InterPro" id="IPR011250">
    <property type="entry name" value="OMP/PagP_B-barrel"/>
</dbReference>
<dbReference type="Gene3D" id="2.40.160.20">
    <property type="match status" value="1"/>
</dbReference>
<gene>
    <name evidence="1" type="ORF">ABS861_01025</name>
</gene>
<name>A0AAU7YJR1_9RICK</name>
<sequence>MKKLLILVVCCFLSVPSFGVDWIKDRIYTSLSYSRLGVNYDVGFHYTDSVKISVGYVIKPIINSLIKPTLDEEFGAVVGLMAKLHYHHKFENTGITPYITAGVGAVIVRTMKAKPNVGRADSIGENISALLGEAFKAVVNDEFFSYQIGSGINLPLSERTSVFAGYKLQRFHKIFHGIELGMSFNL</sequence>
<reference evidence="1" key="1">
    <citation type="submission" date="2024-06" db="EMBL/GenBank/DDBJ databases">
        <title>Genome assembly of the Oeneis chryxus ivallda.</title>
        <authorList>
            <person name="MacDonald Z."/>
            <person name="Shaffer H.B."/>
            <person name="Gillespie T."/>
            <person name="Marimuthu M.P.A."/>
            <person name="Nguyen O."/>
            <person name="Fairbairn C.W."/>
            <person name="Seligmann W.E."/>
            <person name="Escalona M."/>
            <person name="Miller C."/>
            <person name="Toffelmier E."/>
        </authorList>
    </citation>
    <scope>NUCLEOTIDE SEQUENCE</scope>
    <source>
        <strain evidence="1">CCGP_102_HBS-TG_Oc004</strain>
    </source>
</reference>
<proteinExistence type="predicted"/>
<protein>
    <submittedName>
        <fullName evidence="1">P44/Msp2 family outer membrane protein</fullName>
    </submittedName>
</protein>
<evidence type="ECO:0000313" key="1">
    <source>
        <dbReference type="EMBL" id="XCA34030.1"/>
    </source>
</evidence>
<dbReference type="AlphaFoldDB" id="A0AAU7YJR1"/>
<accession>A0AAU7YJR1</accession>
<organism evidence="1">
    <name type="scientific">Wolbachia endosymbiont of Oeneis ivallda</name>
    <dbReference type="NCBI Taxonomy" id="3171168"/>
    <lineage>
        <taxon>Bacteria</taxon>
        <taxon>Pseudomonadati</taxon>
        <taxon>Pseudomonadota</taxon>
        <taxon>Alphaproteobacteria</taxon>
        <taxon>Rickettsiales</taxon>
        <taxon>Anaplasmataceae</taxon>
        <taxon>Wolbachieae</taxon>
        <taxon>Wolbachia</taxon>
    </lineage>
</organism>